<proteinExistence type="inferred from homology"/>
<dbReference type="InterPro" id="IPR057206">
    <property type="entry name" value="DUF7884"/>
</dbReference>
<comment type="similarity">
    <text evidence="1">Belongs to the CFA/CMAS family.</text>
</comment>
<keyword evidence="4" id="KW-0949">S-adenosyl-L-methionine</keyword>
<sequence>MSPFAPSLLPASVIERRLEAWLTRLRESGCAAFAVELWNGHRVALDQAARVTIRLRTPRALAALWSPDLARIGEAYVEGVIDVIGHPLDAIEAAARLSDAAGGTGTRQSRPRRHTRAQDSSDIQYHYDVSNDFYRAWLDPEMVYSCAYFRRDSDRLATAQIQKLDHILTKLRVRPGERLLDIGCGWGALIVRAARDYGARCTGITLSQNQYDLARERIREAGVEDRCEVRLMDYRDLSGRFDKITSVGMFEHVGLKQLPAYFRTLHALLDEGGIAMNHGITSADPDSGETPLGGGRFIDRYVFPNGELPHLSLVIREMSAAGLEVQDVESLRRHYALTLRHWIERFEAAGPRLREMVGDKRHRIWRAYLAGCAFGFSQGWMGLHQIVATRRNDPVAEHDYPLTREHIYGAR</sequence>
<reference evidence="8 9" key="1">
    <citation type="submission" date="2020-02" db="EMBL/GenBank/DDBJ databases">
        <title>Nitrogenibacter mangrovi gen. nov., sp. nov. isolated from mangrove sediment, a denitrifying betaproteobacterium.</title>
        <authorList>
            <person name="Liao H."/>
            <person name="Tian Y."/>
        </authorList>
    </citation>
    <scope>NUCLEOTIDE SEQUENCE [LARGE SCALE GENOMIC DNA]</scope>
    <source>
        <strain evidence="8 9">M9-3-2</strain>
    </source>
</reference>
<evidence type="ECO:0000256" key="6">
    <source>
        <dbReference type="PIRSR" id="PIRSR003085-1"/>
    </source>
</evidence>
<keyword evidence="2 8" id="KW-0489">Methyltransferase</keyword>
<protein>
    <submittedName>
        <fullName evidence="8">Class I SAM-dependent methyltransferase</fullName>
    </submittedName>
</protein>
<dbReference type="KEGG" id="azq:G3580_12385"/>
<dbReference type="RefSeq" id="WP_173765949.1">
    <property type="nucleotide sequence ID" value="NZ_CP048836.1"/>
</dbReference>
<keyword evidence="5" id="KW-0443">Lipid metabolism</keyword>
<dbReference type="InterPro" id="IPR003333">
    <property type="entry name" value="CMAS"/>
</dbReference>
<dbReference type="GO" id="GO:0008168">
    <property type="term" value="F:methyltransferase activity"/>
    <property type="evidence" value="ECO:0007669"/>
    <property type="project" value="UniProtKB-KW"/>
</dbReference>
<dbReference type="GO" id="GO:0008610">
    <property type="term" value="P:lipid biosynthetic process"/>
    <property type="evidence" value="ECO:0007669"/>
    <property type="project" value="InterPro"/>
</dbReference>
<dbReference type="Pfam" id="PF02353">
    <property type="entry name" value="CMAS"/>
    <property type="match status" value="1"/>
</dbReference>
<dbReference type="Gene3D" id="3.40.50.150">
    <property type="entry name" value="Vaccinia Virus protein VP39"/>
    <property type="match status" value="1"/>
</dbReference>
<dbReference type="Proteomes" id="UP000501991">
    <property type="component" value="Chromosome"/>
</dbReference>
<feature type="domain" description="DUF7884" evidence="7">
    <location>
        <begin position="25"/>
        <end position="99"/>
    </location>
</feature>
<gene>
    <name evidence="8" type="ORF">G3580_12385</name>
</gene>
<dbReference type="AlphaFoldDB" id="A0A6C1B6E8"/>
<evidence type="ECO:0000256" key="2">
    <source>
        <dbReference type="ARBA" id="ARBA00022603"/>
    </source>
</evidence>
<dbReference type="PANTHER" id="PTHR43667">
    <property type="entry name" value="CYCLOPROPANE-FATTY-ACYL-PHOSPHOLIPID SYNTHASE"/>
    <property type="match status" value="1"/>
</dbReference>
<accession>A0A6C1B6E8</accession>
<name>A0A6C1B6E8_9RHOO</name>
<evidence type="ECO:0000256" key="4">
    <source>
        <dbReference type="ARBA" id="ARBA00022691"/>
    </source>
</evidence>
<dbReference type="PANTHER" id="PTHR43667:SF1">
    <property type="entry name" value="CYCLOPROPANE-FATTY-ACYL-PHOSPHOLIPID SYNTHASE"/>
    <property type="match status" value="1"/>
</dbReference>
<evidence type="ECO:0000313" key="8">
    <source>
        <dbReference type="EMBL" id="QID18365.1"/>
    </source>
</evidence>
<keyword evidence="3 8" id="KW-0808">Transferase</keyword>
<keyword evidence="9" id="KW-1185">Reference proteome</keyword>
<dbReference type="InterPro" id="IPR029063">
    <property type="entry name" value="SAM-dependent_MTases_sf"/>
</dbReference>
<dbReference type="SUPFAM" id="SSF53335">
    <property type="entry name" value="S-adenosyl-L-methionine-dependent methyltransferases"/>
    <property type="match status" value="1"/>
</dbReference>
<dbReference type="PIRSF" id="PIRSF003085">
    <property type="entry name" value="CMAS"/>
    <property type="match status" value="1"/>
</dbReference>
<dbReference type="InterPro" id="IPR050723">
    <property type="entry name" value="CFA/CMAS"/>
</dbReference>
<evidence type="ECO:0000256" key="3">
    <source>
        <dbReference type="ARBA" id="ARBA00022679"/>
    </source>
</evidence>
<evidence type="ECO:0000256" key="1">
    <source>
        <dbReference type="ARBA" id="ARBA00010815"/>
    </source>
</evidence>
<dbReference type="GO" id="GO:0032259">
    <property type="term" value="P:methylation"/>
    <property type="evidence" value="ECO:0007669"/>
    <property type="project" value="UniProtKB-KW"/>
</dbReference>
<evidence type="ECO:0000313" key="9">
    <source>
        <dbReference type="Proteomes" id="UP000501991"/>
    </source>
</evidence>
<feature type="active site" evidence="6">
    <location>
        <position position="372"/>
    </location>
</feature>
<dbReference type="Pfam" id="PF25371">
    <property type="entry name" value="DUF7884"/>
    <property type="match status" value="1"/>
</dbReference>
<evidence type="ECO:0000259" key="7">
    <source>
        <dbReference type="Pfam" id="PF25371"/>
    </source>
</evidence>
<organism evidence="8 9">
    <name type="scientific">Nitrogeniibacter mangrovi</name>
    <dbReference type="NCBI Taxonomy" id="2016596"/>
    <lineage>
        <taxon>Bacteria</taxon>
        <taxon>Pseudomonadati</taxon>
        <taxon>Pseudomonadota</taxon>
        <taxon>Betaproteobacteria</taxon>
        <taxon>Rhodocyclales</taxon>
        <taxon>Zoogloeaceae</taxon>
        <taxon>Nitrogeniibacter</taxon>
    </lineage>
</organism>
<dbReference type="CDD" id="cd02440">
    <property type="entry name" value="AdoMet_MTases"/>
    <property type="match status" value="1"/>
</dbReference>
<evidence type="ECO:0000256" key="5">
    <source>
        <dbReference type="ARBA" id="ARBA00023098"/>
    </source>
</evidence>
<dbReference type="EMBL" id="CP048836">
    <property type="protein sequence ID" value="QID18365.1"/>
    <property type="molecule type" value="Genomic_DNA"/>
</dbReference>